<dbReference type="SUPFAM" id="SSF100950">
    <property type="entry name" value="NagB/RpiA/CoA transferase-like"/>
    <property type="match status" value="1"/>
</dbReference>
<proteinExistence type="inferred from homology"/>
<dbReference type="GO" id="GO:0030272">
    <property type="term" value="F:5-formyltetrahydrofolate cyclo-ligase activity"/>
    <property type="evidence" value="ECO:0007669"/>
    <property type="project" value="UniProtKB-EC"/>
</dbReference>
<keyword evidence="6" id="KW-1185">Reference proteome</keyword>
<dbReference type="EC" id="6.3.3.2" evidence="4"/>
<keyword evidence="2 4" id="KW-0547">Nucleotide-binding</keyword>
<accession>A0ABV1IWX9</accession>
<dbReference type="InterPro" id="IPR002698">
    <property type="entry name" value="FTHF_cligase"/>
</dbReference>
<gene>
    <name evidence="5" type="ORF">AAAU51_11180</name>
</gene>
<dbReference type="Proteomes" id="UP001482154">
    <property type="component" value="Unassembled WGS sequence"/>
</dbReference>
<dbReference type="InterPro" id="IPR024185">
    <property type="entry name" value="FTHF_cligase-like_sf"/>
</dbReference>
<evidence type="ECO:0000256" key="4">
    <source>
        <dbReference type="RuleBase" id="RU361279"/>
    </source>
</evidence>
<dbReference type="NCBIfam" id="TIGR02727">
    <property type="entry name" value="MTHFS_bact"/>
    <property type="match status" value="1"/>
</dbReference>
<dbReference type="RefSeq" id="WP_349111217.1">
    <property type="nucleotide sequence ID" value="NZ_JBBNIN010000018.1"/>
</dbReference>
<dbReference type="PIRSF" id="PIRSF006806">
    <property type="entry name" value="FTHF_cligase"/>
    <property type="match status" value="1"/>
</dbReference>
<keyword evidence="4" id="KW-0460">Magnesium</keyword>
<name>A0ABV1IWX9_9FIRM</name>
<evidence type="ECO:0000313" key="5">
    <source>
        <dbReference type="EMBL" id="MEQ2711730.1"/>
    </source>
</evidence>
<reference evidence="5 6" key="1">
    <citation type="submission" date="2024-04" db="EMBL/GenBank/DDBJ databases">
        <title>Human intestinal bacterial collection.</title>
        <authorList>
            <person name="Pauvert C."/>
            <person name="Hitch T.C.A."/>
            <person name="Clavel T."/>
        </authorList>
    </citation>
    <scope>NUCLEOTIDE SEQUENCE [LARGE SCALE GENOMIC DNA]</scope>
    <source>
        <strain evidence="5 6">CLA-AA-H249</strain>
    </source>
</reference>
<evidence type="ECO:0000256" key="1">
    <source>
        <dbReference type="ARBA" id="ARBA00010638"/>
    </source>
</evidence>
<comment type="caution">
    <text evidence="5">The sequence shown here is derived from an EMBL/GenBank/DDBJ whole genome shotgun (WGS) entry which is preliminary data.</text>
</comment>
<keyword evidence="4" id="KW-0479">Metal-binding</keyword>
<comment type="cofactor">
    <cofactor evidence="4">
        <name>Mg(2+)</name>
        <dbReference type="ChEBI" id="CHEBI:18420"/>
    </cofactor>
</comment>
<evidence type="ECO:0000256" key="2">
    <source>
        <dbReference type="ARBA" id="ARBA00022741"/>
    </source>
</evidence>
<comment type="catalytic activity">
    <reaction evidence="4">
        <text>(6S)-5-formyl-5,6,7,8-tetrahydrofolate + ATP = (6R)-5,10-methenyltetrahydrofolate + ADP + phosphate</text>
        <dbReference type="Rhea" id="RHEA:10488"/>
        <dbReference type="ChEBI" id="CHEBI:30616"/>
        <dbReference type="ChEBI" id="CHEBI:43474"/>
        <dbReference type="ChEBI" id="CHEBI:57455"/>
        <dbReference type="ChEBI" id="CHEBI:57457"/>
        <dbReference type="ChEBI" id="CHEBI:456216"/>
        <dbReference type="EC" id="6.3.3.2"/>
    </reaction>
</comment>
<keyword evidence="5" id="KW-0436">Ligase</keyword>
<keyword evidence="3 4" id="KW-0067">ATP-binding</keyword>
<sequence>MTKKEARQQIKDKIKQLDKQYIKEADQSIFDQIKELKEYKEAETIFCYASMENEVDTWPLIALALDQGKTVGVPLCIGKGIMEVRQIKTLDDFEKGAYGIMEPSKQCKVLPKEQIDMAVIPCVGADKEGHRLGHGAGFYDRFLRGTQFPKIMICYRKLLLDKVPIEEHDILMDRVIYDR</sequence>
<organism evidence="5 6">
    <name type="scientific">Anaerostipes amylophilus</name>
    <dbReference type="NCBI Taxonomy" id="2981779"/>
    <lineage>
        <taxon>Bacteria</taxon>
        <taxon>Bacillati</taxon>
        <taxon>Bacillota</taxon>
        <taxon>Clostridia</taxon>
        <taxon>Lachnospirales</taxon>
        <taxon>Lachnospiraceae</taxon>
        <taxon>Anaerostipes</taxon>
    </lineage>
</organism>
<dbReference type="EMBL" id="JBBNIN010000018">
    <property type="protein sequence ID" value="MEQ2711730.1"/>
    <property type="molecule type" value="Genomic_DNA"/>
</dbReference>
<comment type="similarity">
    <text evidence="1 4">Belongs to the 5-formyltetrahydrofolate cyclo-ligase family.</text>
</comment>
<dbReference type="Pfam" id="PF01812">
    <property type="entry name" value="5-FTHF_cyc-lig"/>
    <property type="match status" value="1"/>
</dbReference>
<dbReference type="Gene3D" id="3.40.50.10420">
    <property type="entry name" value="NagB/RpiA/CoA transferase-like"/>
    <property type="match status" value="1"/>
</dbReference>
<protein>
    <recommendedName>
        <fullName evidence="4">5-formyltetrahydrofolate cyclo-ligase</fullName>
        <ecNumber evidence="4">6.3.3.2</ecNumber>
    </recommendedName>
</protein>
<evidence type="ECO:0000256" key="3">
    <source>
        <dbReference type="ARBA" id="ARBA00022840"/>
    </source>
</evidence>
<evidence type="ECO:0000313" key="6">
    <source>
        <dbReference type="Proteomes" id="UP001482154"/>
    </source>
</evidence>
<dbReference type="PANTHER" id="PTHR23407:SF1">
    <property type="entry name" value="5-FORMYLTETRAHYDROFOLATE CYCLO-LIGASE"/>
    <property type="match status" value="1"/>
</dbReference>
<dbReference type="PANTHER" id="PTHR23407">
    <property type="entry name" value="ATPASE INHIBITOR/5-FORMYLTETRAHYDROFOLATE CYCLO-LIGASE"/>
    <property type="match status" value="1"/>
</dbReference>
<dbReference type="InterPro" id="IPR037171">
    <property type="entry name" value="NagB/RpiA_transferase-like"/>
</dbReference>